<feature type="transmembrane region" description="Helical" evidence="5">
    <location>
        <begin position="125"/>
        <end position="143"/>
    </location>
</feature>
<reference evidence="6 7" key="1">
    <citation type="submission" date="2016-10" db="EMBL/GenBank/DDBJ databases">
        <authorList>
            <person name="de Groot N.N."/>
        </authorList>
    </citation>
    <scope>NUCLEOTIDE SEQUENCE [LARGE SCALE GENOMIC DNA]</scope>
    <source>
        <strain evidence="6 7">DSM 25584</strain>
    </source>
</reference>
<feature type="transmembrane region" description="Helical" evidence="5">
    <location>
        <begin position="155"/>
        <end position="174"/>
    </location>
</feature>
<dbReference type="STRING" id="1082479.SAMN05216241_104170"/>
<evidence type="ECO:0000256" key="1">
    <source>
        <dbReference type="ARBA" id="ARBA00022475"/>
    </source>
</evidence>
<feature type="transmembrane region" description="Helical" evidence="5">
    <location>
        <begin position="20"/>
        <end position="46"/>
    </location>
</feature>
<evidence type="ECO:0000313" key="7">
    <source>
        <dbReference type="Proteomes" id="UP000199415"/>
    </source>
</evidence>
<evidence type="ECO:0000256" key="5">
    <source>
        <dbReference type="HAMAP-Rule" id="MF_00189"/>
    </source>
</evidence>
<keyword evidence="1 5" id="KW-1003">Cell membrane</keyword>
<evidence type="ECO:0000256" key="2">
    <source>
        <dbReference type="ARBA" id="ARBA00022692"/>
    </source>
</evidence>
<dbReference type="NCBIfam" id="TIGR00997">
    <property type="entry name" value="ispZ"/>
    <property type="match status" value="1"/>
</dbReference>
<comment type="similarity">
    <text evidence="5">Belongs to the YciB family.</text>
</comment>
<keyword evidence="2 5" id="KW-0812">Transmembrane</keyword>
<sequence>MQQSRGPAWVRPVVDYGPLVAFFAAYMTHGLFVATAVIVAVTVAGLGLSVATTRTVPTLPLITAVIVTVFGGLTLWLNDPAFIKMKPTIVEALFASVLAGGLVFDKPLLRPVLGMALPWSLTHRGWTVLTARWAAFFASLAVLNEIVWRTQPTDVWVTFKVFGLLALTLGFAVLQVPLLTRYRVEDEQEA</sequence>
<comment type="subcellular location">
    <subcellularLocation>
        <location evidence="5">Cell inner membrane</location>
        <topology evidence="5">Multi-pass membrane protein</topology>
    </subcellularLocation>
</comment>
<dbReference type="PANTHER" id="PTHR36917">
    <property type="entry name" value="INTRACELLULAR SEPTATION PROTEIN A-RELATED"/>
    <property type="match status" value="1"/>
</dbReference>
<feature type="transmembrane region" description="Helical" evidence="5">
    <location>
        <begin position="58"/>
        <end position="76"/>
    </location>
</feature>
<organism evidence="6 7">
    <name type="scientific">Limimonas halophila</name>
    <dbReference type="NCBI Taxonomy" id="1082479"/>
    <lineage>
        <taxon>Bacteria</taxon>
        <taxon>Pseudomonadati</taxon>
        <taxon>Pseudomonadota</taxon>
        <taxon>Alphaproteobacteria</taxon>
        <taxon>Rhodospirillales</taxon>
        <taxon>Rhodovibrionaceae</taxon>
        <taxon>Limimonas</taxon>
    </lineage>
</organism>
<gene>
    <name evidence="5" type="primary">yciB</name>
    <name evidence="6" type="ORF">SAMN05216241_104170</name>
</gene>
<evidence type="ECO:0000313" key="6">
    <source>
        <dbReference type="EMBL" id="SDG02759.1"/>
    </source>
</evidence>
<evidence type="ECO:0000256" key="4">
    <source>
        <dbReference type="ARBA" id="ARBA00023136"/>
    </source>
</evidence>
<keyword evidence="4 5" id="KW-0472">Membrane</keyword>
<keyword evidence="7" id="KW-1185">Reference proteome</keyword>
<dbReference type="AlphaFoldDB" id="A0A1G7QY12"/>
<dbReference type="NCBIfam" id="NF001323">
    <property type="entry name" value="PRK00259.1-1"/>
    <property type="match status" value="1"/>
</dbReference>
<proteinExistence type="inferred from homology"/>
<name>A0A1G7QY12_9PROT</name>
<dbReference type="Proteomes" id="UP000199415">
    <property type="component" value="Unassembled WGS sequence"/>
</dbReference>
<comment type="function">
    <text evidence="5">Plays a role in cell envelope biogenesis, maintenance of cell envelope integrity and membrane homeostasis.</text>
</comment>
<dbReference type="EMBL" id="FNCE01000004">
    <property type="protein sequence ID" value="SDG02759.1"/>
    <property type="molecule type" value="Genomic_DNA"/>
</dbReference>
<keyword evidence="3 5" id="KW-1133">Transmembrane helix</keyword>
<comment type="caution">
    <text evidence="5">Lacks conserved residue(s) required for the propagation of feature annotation.</text>
</comment>
<dbReference type="GO" id="GO:0005886">
    <property type="term" value="C:plasma membrane"/>
    <property type="evidence" value="ECO:0007669"/>
    <property type="project" value="UniProtKB-SubCell"/>
</dbReference>
<dbReference type="PANTHER" id="PTHR36917:SF1">
    <property type="entry name" value="INNER MEMBRANE-SPANNING PROTEIN YCIB"/>
    <property type="match status" value="1"/>
</dbReference>
<keyword evidence="5" id="KW-0997">Cell inner membrane</keyword>
<dbReference type="RefSeq" id="WP_090019555.1">
    <property type="nucleotide sequence ID" value="NZ_FNCE01000004.1"/>
</dbReference>
<dbReference type="OrthoDB" id="9788219at2"/>
<dbReference type="Pfam" id="PF04279">
    <property type="entry name" value="IspA"/>
    <property type="match status" value="1"/>
</dbReference>
<evidence type="ECO:0000256" key="3">
    <source>
        <dbReference type="ARBA" id="ARBA00022989"/>
    </source>
</evidence>
<accession>A0A1G7QY12</accession>
<dbReference type="InterPro" id="IPR006008">
    <property type="entry name" value="YciB"/>
</dbReference>
<protein>
    <recommendedName>
        <fullName evidence="5">Inner membrane-spanning protein YciB</fullName>
    </recommendedName>
</protein>
<dbReference type="HAMAP" id="MF_00189">
    <property type="entry name" value="YciB"/>
    <property type="match status" value="1"/>
</dbReference>